<reference evidence="2 3" key="1">
    <citation type="submission" date="2019-02" db="EMBL/GenBank/DDBJ databases">
        <title>Genomic Encyclopedia of Type Strains, Phase IV (KMG-IV): sequencing the most valuable type-strain genomes for metagenomic binning, comparative biology and taxonomic classification.</title>
        <authorList>
            <person name="Goeker M."/>
        </authorList>
    </citation>
    <scope>NUCLEOTIDE SEQUENCE [LARGE SCALE GENOMIC DNA]</scope>
    <source>
        <strain evidence="2 3">K24</strain>
    </source>
</reference>
<dbReference type="SMART" id="SM00347">
    <property type="entry name" value="HTH_MARR"/>
    <property type="match status" value="1"/>
</dbReference>
<gene>
    <name evidence="2" type="ORF">EV675_2336</name>
</gene>
<dbReference type="Gene3D" id="1.10.10.10">
    <property type="entry name" value="Winged helix-like DNA-binding domain superfamily/Winged helix DNA-binding domain"/>
    <property type="match status" value="1"/>
</dbReference>
<dbReference type="InterPro" id="IPR036390">
    <property type="entry name" value="WH_DNA-bd_sf"/>
</dbReference>
<dbReference type="Pfam" id="PF12802">
    <property type="entry name" value="MarR_2"/>
    <property type="match status" value="1"/>
</dbReference>
<dbReference type="OrthoDB" id="4462574at2"/>
<dbReference type="EMBL" id="SGXC01000001">
    <property type="protein sequence ID" value="RZS86296.1"/>
    <property type="molecule type" value="Genomic_DNA"/>
</dbReference>
<dbReference type="PANTHER" id="PTHR33164:SF99">
    <property type="entry name" value="MARR FAMILY REGULATORY PROTEIN"/>
    <property type="match status" value="1"/>
</dbReference>
<evidence type="ECO:0000313" key="2">
    <source>
        <dbReference type="EMBL" id="RZS86296.1"/>
    </source>
</evidence>
<dbReference type="AlphaFoldDB" id="A0A4Q7NN02"/>
<dbReference type="InterPro" id="IPR036388">
    <property type="entry name" value="WH-like_DNA-bd_sf"/>
</dbReference>
<comment type="caution">
    <text evidence="2">The sequence shown here is derived from an EMBL/GenBank/DDBJ whole genome shotgun (WGS) entry which is preliminary data.</text>
</comment>
<dbReference type="GO" id="GO:0003700">
    <property type="term" value="F:DNA-binding transcription factor activity"/>
    <property type="evidence" value="ECO:0007669"/>
    <property type="project" value="InterPro"/>
</dbReference>
<evidence type="ECO:0000313" key="3">
    <source>
        <dbReference type="Proteomes" id="UP000292445"/>
    </source>
</evidence>
<keyword evidence="3" id="KW-1185">Reference proteome</keyword>
<proteinExistence type="predicted"/>
<dbReference type="SUPFAM" id="SSF46785">
    <property type="entry name" value="Winged helix' DNA-binding domain"/>
    <property type="match status" value="1"/>
</dbReference>
<accession>A0A4Q7NN02</accession>
<organism evidence="2 3">
    <name type="scientific">Pigmentiphaga kullae</name>
    <dbReference type="NCBI Taxonomy" id="151784"/>
    <lineage>
        <taxon>Bacteria</taxon>
        <taxon>Pseudomonadati</taxon>
        <taxon>Pseudomonadota</taxon>
        <taxon>Betaproteobacteria</taxon>
        <taxon>Burkholderiales</taxon>
        <taxon>Alcaligenaceae</taxon>
        <taxon>Pigmentiphaga</taxon>
    </lineage>
</organism>
<dbReference type="InterPro" id="IPR000835">
    <property type="entry name" value="HTH_MarR-typ"/>
</dbReference>
<feature type="domain" description="HTH marR-type" evidence="1">
    <location>
        <begin position="33"/>
        <end position="164"/>
    </location>
</feature>
<dbReference type="RefSeq" id="WP_130357401.1">
    <property type="nucleotide sequence ID" value="NZ_SGXC01000001.1"/>
</dbReference>
<evidence type="ECO:0000259" key="1">
    <source>
        <dbReference type="PROSITE" id="PS50995"/>
    </source>
</evidence>
<name>A0A4Q7NN02_9BURK</name>
<dbReference type="InterPro" id="IPR039422">
    <property type="entry name" value="MarR/SlyA-like"/>
</dbReference>
<dbReference type="GO" id="GO:0003677">
    <property type="term" value="F:DNA binding"/>
    <property type="evidence" value="ECO:0007669"/>
    <property type="project" value="UniProtKB-KW"/>
</dbReference>
<dbReference type="PROSITE" id="PS50995">
    <property type="entry name" value="HTH_MARR_2"/>
    <property type="match status" value="1"/>
</dbReference>
<protein>
    <submittedName>
        <fullName evidence="2">DNA-binding MarR family transcriptional regulator</fullName>
    </submittedName>
</protein>
<keyword evidence="2" id="KW-0238">DNA-binding</keyword>
<dbReference type="Proteomes" id="UP000292445">
    <property type="component" value="Unassembled WGS sequence"/>
</dbReference>
<dbReference type="GO" id="GO:0006950">
    <property type="term" value="P:response to stress"/>
    <property type="evidence" value="ECO:0007669"/>
    <property type="project" value="TreeGrafter"/>
</dbReference>
<sequence>MPDTIDAHRLEKRRQATIRSRSRKDKHVYFQGVANARYLLRKVFRMVEERAKRARIDPLAHQALIQIYGSQGKSLRVKDVADRLDISQAFASSLVRVLVDNGYAIRSREGEDKRETRVTVTEAGVALLIGIDAAVQADVDAFTESLSEEDKEQALSILLFYVGTSIESSTSDAPL</sequence>
<dbReference type="PANTHER" id="PTHR33164">
    <property type="entry name" value="TRANSCRIPTIONAL REGULATOR, MARR FAMILY"/>
    <property type="match status" value="1"/>
</dbReference>